<sequence>MPPKVTYIEDLPELDNFFDHKQQSMQGFPPRINPDFSSQINNEMSERDRTMKPMQGKIRQSSDFRTAINGGGMGGMPGMSVGEIVQQPFYPYNPQHHNQHNQHNHHNHNNHHHQPHDDYLLIEPNEDYKLGPRAQNNQNIQNIQNNQNDNQNSHREITCIEIAKHIKHCPICSKFYDTDKSLYIIIIIILIIFCALLLKKFLFVKET</sequence>
<proteinExistence type="predicted"/>
<evidence type="ECO:0000313" key="3">
    <source>
        <dbReference type="EMBL" id="QHU15903.1"/>
    </source>
</evidence>
<reference evidence="3" key="1">
    <citation type="journal article" date="2020" name="Nature">
        <title>Giant virus diversity and host interactions through global metagenomics.</title>
        <authorList>
            <person name="Schulz F."/>
            <person name="Roux S."/>
            <person name="Paez-Espino D."/>
            <person name="Jungbluth S."/>
            <person name="Walsh D.A."/>
            <person name="Denef V.J."/>
            <person name="McMahon K.D."/>
            <person name="Konstantinidis K.T."/>
            <person name="Eloe-Fadrosh E.A."/>
            <person name="Kyrpides N.C."/>
            <person name="Woyke T."/>
        </authorList>
    </citation>
    <scope>NUCLEOTIDE SEQUENCE</scope>
    <source>
        <strain evidence="3">GVMAG-S-3300010158-109</strain>
    </source>
</reference>
<feature type="transmembrane region" description="Helical" evidence="2">
    <location>
        <begin position="181"/>
        <end position="198"/>
    </location>
</feature>
<dbReference type="AlphaFoldDB" id="A0A6C0KEY1"/>
<dbReference type="EMBL" id="MN740869">
    <property type="protein sequence ID" value="QHU15903.1"/>
    <property type="molecule type" value="Genomic_DNA"/>
</dbReference>
<organism evidence="3">
    <name type="scientific">viral metagenome</name>
    <dbReference type="NCBI Taxonomy" id="1070528"/>
    <lineage>
        <taxon>unclassified sequences</taxon>
        <taxon>metagenomes</taxon>
        <taxon>organismal metagenomes</taxon>
    </lineage>
</organism>
<evidence type="ECO:0000256" key="1">
    <source>
        <dbReference type="SAM" id="MobiDB-lite"/>
    </source>
</evidence>
<evidence type="ECO:0000256" key="2">
    <source>
        <dbReference type="SAM" id="Phobius"/>
    </source>
</evidence>
<accession>A0A6C0KEY1</accession>
<feature type="compositionally biased region" description="Basic residues" evidence="1">
    <location>
        <begin position="97"/>
        <end position="114"/>
    </location>
</feature>
<evidence type="ECO:0008006" key="4">
    <source>
        <dbReference type="Google" id="ProtNLM"/>
    </source>
</evidence>
<keyword evidence="2" id="KW-0812">Transmembrane</keyword>
<name>A0A6C0KEY1_9ZZZZ</name>
<keyword evidence="2" id="KW-0472">Membrane</keyword>
<feature type="region of interest" description="Disordered" evidence="1">
    <location>
        <begin position="94"/>
        <end position="116"/>
    </location>
</feature>
<protein>
    <recommendedName>
        <fullName evidence="4">LITAF domain-containing protein</fullName>
    </recommendedName>
</protein>
<keyword evidence="2" id="KW-1133">Transmembrane helix</keyword>